<gene>
    <name evidence="1" type="ORF">BJP36_25960</name>
</gene>
<sequence length="124" mass="14006">MSEVSPITHRTFDFAVRIVNLCKAMEEKVGVARTLSKQLIRSGTSIGANVEESQAAQSTADFVHKLEIALKEARETRYWLRLLIAVELFPESRLRPLLTESEELIKIIASIVVKTKRNRANSKL</sequence>
<dbReference type="InterPro" id="IPR012657">
    <property type="entry name" value="23S_rRNA-intervening_sequence"/>
</dbReference>
<organism evidence="1 2">
    <name type="scientific">Moorena producens (strain JHB)</name>
    <dbReference type="NCBI Taxonomy" id="1454205"/>
    <lineage>
        <taxon>Bacteria</taxon>
        <taxon>Bacillati</taxon>
        <taxon>Cyanobacteriota</taxon>
        <taxon>Cyanophyceae</taxon>
        <taxon>Coleofasciculales</taxon>
        <taxon>Coleofasciculaceae</taxon>
        <taxon>Moorena</taxon>
    </lineage>
</organism>
<dbReference type="Pfam" id="PF05635">
    <property type="entry name" value="23S_rRNA_IVP"/>
    <property type="match status" value="1"/>
</dbReference>
<proteinExistence type="predicted"/>
<dbReference type="PANTHER" id="PTHR38471:SF2">
    <property type="entry name" value="FOUR HELIX BUNDLE PROTEIN"/>
    <property type="match status" value="1"/>
</dbReference>
<dbReference type="InterPro" id="IPR036583">
    <property type="entry name" value="23S_rRNA_IVS_sf"/>
</dbReference>
<dbReference type="Proteomes" id="UP000176944">
    <property type="component" value="Chromosome"/>
</dbReference>
<protein>
    <submittedName>
        <fullName evidence="1">Four helix bundle protein</fullName>
    </submittedName>
</protein>
<reference evidence="2" key="1">
    <citation type="submission" date="2016-10" db="EMBL/GenBank/DDBJ databases">
        <title>Comparative genomics uncovers the prolific and rare metabolic potential of the cyanobacterial genus Moorea.</title>
        <authorList>
            <person name="Leao T."/>
            <person name="Castelao G."/>
            <person name="Korobeynikov A."/>
            <person name="Monroe E.A."/>
            <person name="Podell S."/>
            <person name="Glukhov E."/>
            <person name="Allen E."/>
            <person name="Gerwick W.H."/>
            <person name="Gerwick L."/>
        </authorList>
    </citation>
    <scope>NUCLEOTIDE SEQUENCE [LARGE SCALE GENOMIC DNA]</scope>
    <source>
        <strain evidence="2">JHB</strain>
    </source>
</reference>
<dbReference type="PANTHER" id="PTHR38471">
    <property type="entry name" value="FOUR HELIX BUNDLE PROTEIN"/>
    <property type="match status" value="1"/>
</dbReference>
<evidence type="ECO:0000313" key="1">
    <source>
        <dbReference type="EMBL" id="AOY82838.1"/>
    </source>
</evidence>
<evidence type="ECO:0000313" key="2">
    <source>
        <dbReference type="Proteomes" id="UP000176944"/>
    </source>
</evidence>
<dbReference type="NCBIfam" id="TIGR02436">
    <property type="entry name" value="four helix bundle protein"/>
    <property type="match status" value="1"/>
</dbReference>
<dbReference type="SUPFAM" id="SSF158446">
    <property type="entry name" value="IVS-encoded protein-like"/>
    <property type="match status" value="1"/>
</dbReference>
<dbReference type="AlphaFoldDB" id="A0A1D9G5D3"/>
<dbReference type="PIRSF" id="PIRSF035652">
    <property type="entry name" value="CHP02436"/>
    <property type="match status" value="1"/>
</dbReference>
<dbReference type="EMBL" id="CP017708">
    <property type="protein sequence ID" value="AOY82838.1"/>
    <property type="molecule type" value="Genomic_DNA"/>
</dbReference>
<dbReference type="Gene3D" id="1.20.1440.60">
    <property type="entry name" value="23S rRNA-intervening sequence"/>
    <property type="match status" value="1"/>
</dbReference>
<name>A0A1D9G5D3_MOOP1</name>
<accession>A0A1D9G5D3</accession>